<evidence type="ECO:0000256" key="1">
    <source>
        <dbReference type="ARBA" id="ARBA00010641"/>
    </source>
</evidence>
<evidence type="ECO:0000256" key="4">
    <source>
        <dbReference type="ARBA" id="ARBA00023125"/>
    </source>
</evidence>
<dbReference type="GO" id="GO:0006352">
    <property type="term" value="P:DNA-templated transcription initiation"/>
    <property type="evidence" value="ECO:0007669"/>
    <property type="project" value="InterPro"/>
</dbReference>
<gene>
    <name evidence="7" type="ORF">HKN21_10360</name>
</gene>
<dbReference type="NCBIfam" id="TIGR02937">
    <property type="entry name" value="sigma70-ECF"/>
    <property type="match status" value="1"/>
</dbReference>
<keyword evidence="2" id="KW-0805">Transcription regulation</keyword>
<evidence type="ECO:0000313" key="8">
    <source>
        <dbReference type="Proteomes" id="UP000547674"/>
    </source>
</evidence>
<dbReference type="Pfam" id="PF04542">
    <property type="entry name" value="Sigma70_r2"/>
    <property type="match status" value="1"/>
</dbReference>
<dbReference type="Gene3D" id="1.10.1740.10">
    <property type="match status" value="1"/>
</dbReference>
<dbReference type="InterPro" id="IPR014284">
    <property type="entry name" value="RNA_pol_sigma-70_dom"/>
</dbReference>
<dbReference type="Gene3D" id="1.10.10.10">
    <property type="entry name" value="Winged helix-like DNA-binding domain superfamily/Winged helix DNA-binding domain"/>
    <property type="match status" value="1"/>
</dbReference>
<keyword evidence="3" id="KW-0731">Sigma factor</keyword>
<keyword evidence="5" id="KW-0804">Transcription</keyword>
<dbReference type="PANTHER" id="PTHR43133:SF8">
    <property type="entry name" value="RNA POLYMERASE SIGMA FACTOR HI_1459-RELATED"/>
    <property type="match status" value="1"/>
</dbReference>
<dbReference type="InterPro" id="IPR007627">
    <property type="entry name" value="RNA_pol_sigma70_r2"/>
</dbReference>
<name>A0A7Y2E9Y1_UNCEI</name>
<dbReference type="GO" id="GO:0003677">
    <property type="term" value="F:DNA binding"/>
    <property type="evidence" value="ECO:0007669"/>
    <property type="project" value="UniProtKB-KW"/>
</dbReference>
<comment type="similarity">
    <text evidence="1">Belongs to the sigma-70 factor family. ECF subfamily.</text>
</comment>
<dbReference type="InterPro" id="IPR013325">
    <property type="entry name" value="RNA_pol_sigma_r2"/>
</dbReference>
<proteinExistence type="inferred from homology"/>
<protein>
    <submittedName>
        <fullName evidence="7">Sigma-70 family RNA polymerase sigma factor</fullName>
    </submittedName>
</protein>
<dbReference type="SUPFAM" id="SSF88946">
    <property type="entry name" value="Sigma2 domain of RNA polymerase sigma factors"/>
    <property type="match status" value="1"/>
</dbReference>
<sequence>MRVAVQDKASPENGGKPAKLSLFRDLQYDEAAGQKPAVHINTAEAYRVPPPFKKRDNATLVEECRQGNEAAWRALVERYENLVYSVALDCGLDQDQAGDVFQLVWLEVYRSLDRIRNPQALPRWLMVSTRRLCYKQVAGSSKRVSEVSQDMVDPTALPDEVIADFENHAALYRALDKLGEPGATLIRLLFLSQKKISYEEISKQTGLAIGSIGPIRARYLARLRKLMESEL</sequence>
<dbReference type="PANTHER" id="PTHR43133">
    <property type="entry name" value="RNA POLYMERASE ECF-TYPE SIGMA FACTO"/>
    <property type="match status" value="1"/>
</dbReference>
<evidence type="ECO:0000259" key="6">
    <source>
        <dbReference type="Pfam" id="PF04542"/>
    </source>
</evidence>
<reference evidence="7 8" key="1">
    <citation type="submission" date="2020-03" db="EMBL/GenBank/DDBJ databases">
        <title>Metabolic flexibility allows generalist bacteria to become dominant in a frequently disturbed ecosystem.</title>
        <authorList>
            <person name="Chen Y.-J."/>
            <person name="Leung P.M."/>
            <person name="Bay S.K."/>
            <person name="Hugenholtz P."/>
            <person name="Kessler A.J."/>
            <person name="Shelley G."/>
            <person name="Waite D.W."/>
            <person name="Cook P.L."/>
            <person name="Greening C."/>
        </authorList>
    </citation>
    <scope>NUCLEOTIDE SEQUENCE [LARGE SCALE GENOMIC DNA]</scope>
    <source>
        <strain evidence="7">SS_bin_28</strain>
    </source>
</reference>
<feature type="domain" description="RNA polymerase sigma-70 region 2" evidence="6">
    <location>
        <begin position="75"/>
        <end position="138"/>
    </location>
</feature>
<organism evidence="7 8">
    <name type="scientific">Eiseniibacteriota bacterium</name>
    <dbReference type="NCBI Taxonomy" id="2212470"/>
    <lineage>
        <taxon>Bacteria</taxon>
        <taxon>Candidatus Eiseniibacteriota</taxon>
    </lineage>
</organism>
<dbReference type="AlphaFoldDB" id="A0A7Y2E9Y1"/>
<accession>A0A7Y2E9Y1</accession>
<dbReference type="Proteomes" id="UP000547674">
    <property type="component" value="Unassembled WGS sequence"/>
</dbReference>
<evidence type="ECO:0000256" key="3">
    <source>
        <dbReference type="ARBA" id="ARBA00023082"/>
    </source>
</evidence>
<evidence type="ECO:0000256" key="5">
    <source>
        <dbReference type="ARBA" id="ARBA00023163"/>
    </source>
</evidence>
<dbReference type="SUPFAM" id="SSF88659">
    <property type="entry name" value="Sigma3 and sigma4 domains of RNA polymerase sigma factors"/>
    <property type="match status" value="1"/>
</dbReference>
<evidence type="ECO:0000313" key="7">
    <source>
        <dbReference type="EMBL" id="NNF07152.1"/>
    </source>
</evidence>
<keyword evidence="4" id="KW-0238">DNA-binding</keyword>
<dbReference type="InterPro" id="IPR036388">
    <property type="entry name" value="WH-like_DNA-bd_sf"/>
</dbReference>
<dbReference type="InterPro" id="IPR039425">
    <property type="entry name" value="RNA_pol_sigma-70-like"/>
</dbReference>
<evidence type="ECO:0000256" key="2">
    <source>
        <dbReference type="ARBA" id="ARBA00023015"/>
    </source>
</evidence>
<dbReference type="EMBL" id="JABDJR010000416">
    <property type="protein sequence ID" value="NNF07152.1"/>
    <property type="molecule type" value="Genomic_DNA"/>
</dbReference>
<dbReference type="InterPro" id="IPR013324">
    <property type="entry name" value="RNA_pol_sigma_r3/r4-like"/>
</dbReference>
<comment type="caution">
    <text evidence="7">The sequence shown here is derived from an EMBL/GenBank/DDBJ whole genome shotgun (WGS) entry which is preliminary data.</text>
</comment>
<dbReference type="GO" id="GO:0016987">
    <property type="term" value="F:sigma factor activity"/>
    <property type="evidence" value="ECO:0007669"/>
    <property type="project" value="UniProtKB-KW"/>
</dbReference>